<evidence type="ECO:0000256" key="3">
    <source>
        <dbReference type="ARBA" id="ARBA00022692"/>
    </source>
</evidence>
<accession>A0ABX3NPX5</accession>
<evidence type="ECO:0000313" key="9">
    <source>
        <dbReference type="Proteomes" id="UP000192277"/>
    </source>
</evidence>
<evidence type="ECO:0000256" key="1">
    <source>
        <dbReference type="ARBA" id="ARBA00004651"/>
    </source>
</evidence>
<feature type="transmembrane region" description="Helical" evidence="6">
    <location>
        <begin position="98"/>
        <end position="117"/>
    </location>
</feature>
<evidence type="ECO:0000256" key="4">
    <source>
        <dbReference type="ARBA" id="ARBA00022989"/>
    </source>
</evidence>
<evidence type="ECO:0000256" key="2">
    <source>
        <dbReference type="ARBA" id="ARBA00022475"/>
    </source>
</evidence>
<dbReference type="PANTHER" id="PTHR30572:SF18">
    <property type="entry name" value="ABC-TYPE MACROLIDE FAMILY EXPORT SYSTEM PERMEASE COMPONENT 2"/>
    <property type="match status" value="1"/>
</dbReference>
<keyword evidence="9" id="KW-1185">Reference proteome</keyword>
<evidence type="ECO:0000256" key="6">
    <source>
        <dbReference type="SAM" id="Phobius"/>
    </source>
</evidence>
<dbReference type="InterPro" id="IPR003838">
    <property type="entry name" value="ABC3_permease_C"/>
</dbReference>
<dbReference type="Pfam" id="PF02687">
    <property type="entry name" value="FtsX"/>
    <property type="match status" value="1"/>
</dbReference>
<organism evidence="8 9">
    <name type="scientific">Niastella koreensis</name>
    <dbReference type="NCBI Taxonomy" id="354356"/>
    <lineage>
        <taxon>Bacteria</taxon>
        <taxon>Pseudomonadati</taxon>
        <taxon>Bacteroidota</taxon>
        <taxon>Chitinophagia</taxon>
        <taxon>Chitinophagales</taxon>
        <taxon>Chitinophagaceae</taxon>
        <taxon>Niastella</taxon>
    </lineage>
</organism>
<feature type="transmembrane region" description="Helical" evidence="6">
    <location>
        <begin position="66"/>
        <end position="86"/>
    </location>
</feature>
<dbReference type="PROSITE" id="PS51257">
    <property type="entry name" value="PROKAR_LIPOPROTEIN"/>
    <property type="match status" value="1"/>
</dbReference>
<feature type="transmembrane region" description="Helical" evidence="6">
    <location>
        <begin position="12"/>
        <end position="35"/>
    </location>
</feature>
<name>A0ABX3NPX5_9BACT</name>
<keyword evidence="5 6" id="KW-0472">Membrane</keyword>
<sequence>MYRSEQSLANLLTLGATISVLLSCMGLFGMVSLVIKRRTKEIGIRKVLGASVGSVLVLINKEFVKPIVIAFLLATPIAWWSTHIWLQNYSWRISIQWWMFVLTGVLTLLIAICTVSFQSIKIAIVNPVNSLKNE</sequence>
<proteinExistence type="predicted"/>
<dbReference type="Proteomes" id="UP000192277">
    <property type="component" value="Unassembled WGS sequence"/>
</dbReference>
<comment type="caution">
    <text evidence="8">The sequence shown here is derived from an EMBL/GenBank/DDBJ whole genome shotgun (WGS) entry which is preliminary data.</text>
</comment>
<keyword evidence="3 6" id="KW-0812">Transmembrane</keyword>
<keyword evidence="4 6" id="KW-1133">Transmembrane helix</keyword>
<reference evidence="8 9" key="1">
    <citation type="submission" date="2016-04" db="EMBL/GenBank/DDBJ databases">
        <authorList>
            <person name="Chen L."/>
            <person name="Zhuang W."/>
            <person name="Wang G."/>
        </authorList>
    </citation>
    <scope>NUCLEOTIDE SEQUENCE [LARGE SCALE GENOMIC DNA]</scope>
    <source>
        <strain evidence="9">GR20</strain>
    </source>
</reference>
<dbReference type="RefSeq" id="WP_041347170.1">
    <property type="nucleotide sequence ID" value="NZ_LWBO01000044.1"/>
</dbReference>
<dbReference type="InterPro" id="IPR050250">
    <property type="entry name" value="Macrolide_Exporter_MacB"/>
</dbReference>
<dbReference type="EMBL" id="LWBO01000044">
    <property type="protein sequence ID" value="OQP42513.1"/>
    <property type="molecule type" value="Genomic_DNA"/>
</dbReference>
<gene>
    <name evidence="8" type="ORF">A4D02_13170</name>
</gene>
<evidence type="ECO:0000256" key="5">
    <source>
        <dbReference type="ARBA" id="ARBA00023136"/>
    </source>
</evidence>
<evidence type="ECO:0000313" key="8">
    <source>
        <dbReference type="EMBL" id="OQP42513.1"/>
    </source>
</evidence>
<protein>
    <recommendedName>
        <fullName evidence="7">ABC3 transporter permease C-terminal domain-containing protein</fullName>
    </recommendedName>
</protein>
<evidence type="ECO:0000259" key="7">
    <source>
        <dbReference type="Pfam" id="PF02687"/>
    </source>
</evidence>
<dbReference type="PANTHER" id="PTHR30572">
    <property type="entry name" value="MEMBRANE COMPONENT OF TRANSPORTER-RELATED"/>
    <property type="match status" value="1"/>
</dbReference>
<keyword evidence="2" id="KW-1003">Cell membrane</keyword>
<comment type="subcellular location">
    <subcellularLocation>
        <location evidence="1">Cell membrane</location>
        <topology evidence="1">Multi-pass membrane protein</topology>
    </subcellularLocation>
</comment>
<feature type="domain" description="ABC3 transporter permease C-terminal" evidence="7">
    <location>
        <begin position="16"/>
        <end position="127"/>
    </location>
</feature>